<keyword evidence="2" id="KW-1185">Reference proteome</keyword>
<name>R0JFK9_ANAPL</name>
<proteinExistence type="predicted"/>
<organism evidence="1 2">
    <name type="scientific">Anas platyrhynchos</name>
    <name type="common">Mallard</name>
    <name type="synonym">Anas boschas</name>
    <dbReference type="NCBI Taxonomy" id="8839"/>
    <lineage>
        <taxon>Eukaryota</taxon>
        <taxon>Metazoa</taxon>
        <taxon>Chordata</taxon>
        <taxon>Craniata</taxon>
        <taxon>Vertebrata</taxon>
        <taxon>Euteleostomi</taxon>
        <taxon>Archelosauria</taxon>
        <taxon>Archosauria</taxon>
        <taxon>Dinosauria</taxon>
        <taxon>Saurischia</taxon>
        <taxon>Theropoda</taxon>
        <taxon>Coelurosauria</taxon>
        <taxon>Aves</taxon>
        <taxon>Neognathae</taxon>
        <taxon>Galloanserae</taxon>
        <taxon>Anseriformes</taxon>
        <taxon>Anatidae</taxon>
        <taxon>Anatinae</taxon>
        <taxon>Anas</taxon>
    </lineage>
</organism>
<protein>
    <submittedName>
        <fullName evidence="1">Uncharacterized protein</fullName>
    </submittedName>
</protein>
<accession>R0JFK9</accession>
<evidence type="ECO:0000313" key="2">
    <source>
        <dbReference type="Proteomes" id="UP000296049"/>
    </source>
</evidence>
<dbReference type="AlphaFoldDB" id="R0JFK9"/>
<sequence length="272" mass="28798">MLSSTKLPVEVCSDVPGMALPGPAAPQHHLEAGMSWQSPASSLDKVSLLGRAMALNSRDVNRCDMTFCLKHMLGPAESKTLNAGNMESLIECPSEVSSVSRPQVSSKGVAPGGAQWQLTHGPRVTPVRFLQADAKKCPLLGPADTEDGLCHLAADGSAGCQPVPIPCSSEQSLIVLGSNRKETCCFLPPASPLGRGPASEGRYQRCRCKTHAMRFVTLKPMRPNSDDLEQVSLSSGRLAGGKLYQDNSHRSTATLELAEQEPRVAIAACGRG</sequence>
<dbReference type="Proteomes" id="UP000296049">
    <property type="component" value="Unassembled WGS sequence"/>
</dbReference>
<reference evidence="2" key="1">
    <citation type="journal article" date="2013" name="Nat. Genet.">
        <title>The duck genome and transcriptome provide insight into an avian influenza virus reservoir species.</title>
        <authorList>
            <person name="Huang Y."/>
            <person name="Li Y."/>
            <person name="Burt D.W."/>
            <person name="Chen H."/>
            <person name="Zhang Y."/>
            <person name="Qian W."/>
            <person name="Kim H."/>
            <person name="Gan S."/>
            <person name="Zhao Y."/>
            <person name="Li J."/>
            <person name="Yi K."/>
            <person name="Feng H."/>
            <person name="Zhu P."/>
            <person name="Li B."/>
            <person name="Liu Q."/>
            <person name="Fairley S."/>
            <person name="Magor K.E."/>
            <person name="Du Z."/>
            <person name="Hu X."/>
            <person name="Goodman L."/>
            <person name="Tafer H."/>
            <person name="Vignal A."/>
            <person name="Lee T."/>
            <person name="Kim K.W."/>
            <person name="Sheng Z."/>
            <person name="An Y."/>
            <person name="Searle S."/>
            <person name="Herrero J."/>
            <person name="Groenen M.A."/>
            <person name="Crooijmans R.P."/>
            <person name="Faraut T."/>
            <person name="Cai Q."/>
            <person name="Webster R.G."/>
            <person name="Aldridge J.R."/>
            <person name="Warren W.C."/>
            <person name="Bartschat S."/>
            <person name="Kehr S."/>
            <person name="Marz M."/>
            <person name="Stadler P.F."/>
            <person name="Smith J."/>
            <person name="Kraus R.H."/>
            <person name="Zhao Y."/>
            <person name="Ren L."/>
            <person name="Fei J."/>
            <person name="Morisson M."/>
            <person name="Kaiser P."/>
            <person name="Griffin D.K."/>
            <person name="Rao M."/>
            <person name="Pitel F."/>
            <person name="Wang J."/>
            <person name="Li N."/>
        </authorList>
    </citation>
    <scope>NUCLEOTIDE SEQUENCE [LARGE SCALE GENOMIC DNA]</scope>
</reference>
<dbReference type="EMBL" id="KB744185">
    <property type="protein sequence ID" value="EOA95766.1"/>
    <property type="molecule type" value="Genomic_DNA"/>
</dbReference>
<evidence type="ECO:0000313" key="1">
    <source>
        <dbReference type="EMBL" id="EOA95766.1"/>
    </source>
</evidence>
<gene>
    <name evidence="1" type="ORF">Anapl_11611</name>
</gene>